<proteinExistence type="predicted"/>
<organism evidence="1">
    <name type="scientific">uncultured Candidatus Melainabacteria bacterium</name>
    <dbReference type="NCBI Taxonomy" id="2682970"/>
    <lineage>
        <taxon>Bacteria</taxon>
        <taxon>Bacillati</taxon>
        <taxon>Candidatus Melainabacteria</taxon>
        <taxon>environmental samples</taxon>
    </lineage>
</organism>
<sequence length="106" mass="12038">MNLIDSTVFRQNVSSFSNWVDTTPVPQVINTVTYDLYESNNPLRRTFEKDDIHNKGLRIAANATTSVGAEIFSMFTNPYYLTHKITQVPVLYRSIVDAYKKVSSGN</sequence>
<dbReference type="EMBL" id="MN577570">
    <property type="protein sequence ID" value="QGT49864.1"/>
    <property type="molecule type" value="Genomic_DNA"/>
</dbReference>
<name>A0A650ELM1_9BACT</name>
<evidence type="ECO:0000313" key="1">
    <source>
        <dbReference type="EMBL" id="QGT49864.1"/>
    </source>
</evidence>
<accession>A0A650ELM1</accession>
<protein>
    <submittedName>
        <fullName evidence="1">Uncharacterized protein</fullName>
    </submittedName>
</protein>
<gene>
    <name evidence="1" type="ORF">Melaina855_2510</name>
</gene>
<reference evidence="1" key="1">
    <citation type="journal article" date="2020" name="J. ISSAAS">
        <title>Lactobacilli and other gastrointestinal microbiota of Peromyscus leucopus, reservoir host for agents of Lyme disease and other zoonoses in North America.</title>
        <authorList>
            <person name="Milovic A."/>
            <person name="Bassam K."/>
            <person name="Shao H."/>
            <person name="Chatzistamou I."/>
            <person name="Tufts D.M."/>
            <person name="Diuk-Wasser M."/>
            <person name="Barbour A.G."/>
        </authorList>
    </citation>
    <scope>NUCLEOTIDE SEQUENCE</scope>
    <source>
        <strain evidence="1">LL20</strain>
    </source>
</reference>
<dbReference type="AlphaFoldDB" id="A0A650ELM1"/>